<evidence type="ECO:0000256" key="1">
    <source>
        <dbReference type="SAM" id="Phobius"/>
    </source>
</evidence>
<sequence>MQQYGNLNGTEGNLSQLVGVSLLSTINVSLLSGSSFRFNVDNNTTEDMTVDVSGVSLLSTAGLLTSIVNLLGLEIR</sequence>
<dbReference type="AlphaFoldDB" id="A0A378BDT8"/>
<proteinExistence type="predicted"/>
<feature type="transmembrane region" description="Helical" evidence="1">
    <location>
        <begin position="12"/>
        <end position="32"/>
    </location>
</feature>
<keyword evidence="1" id="KW-0472">Membrane</keyword>
<dbReference type="EMBL" id="UGMD01000002">
    <property type="protein sequence ID" value="STV36784.1"/>
    <property type="molecule type" value="Genomic_DNA"/>
</dbReference>
<protein>
    <submittedName>
        <fullName evidence="2">SD repeat-containing cell surface protein</fullName>
    </submittedName>
</protein>
<evidence type="ECO:0000313" key="3">
    <source>
        <dbReference type="Proteomes" id="UP000255192"/>
    </source>
</evidence>
<gene>
    <name evidence="2" type="ORF">NCTC204_06349</name>
</gene>
<keyword evidence="1" id="KW-1133">Transmembrane helix</keyword>
<evidence type="ECO:0000313" key="2">
    <source>
        <dbReference type="EMBL" id="STV36784.1"/>
    </source>
</evidence>
<feature type="transmembrane region" description="Helical" evidence="1">
    <location>
        <begin position="52"/>
        <end position="73"/>
    </location>
</feature>
<reference evidence="2 3" key="1">
    <citation type="submission" date="2018-06" db="EMBL/GenBank/DDBJ databases">
        <authorList>
            <consortium name="Pathogen Informatics"/>
            <person name="Doyle S."/>
        </authorList>
    </citation>
    <scope>NUCLEOTIDE SEQUENCE [LARGE SCALE GENOMIC DNA]</scope>
    <source>
        <strain evidence="2 3">NCTC204</strain>
    </source>
</reference>
<organism evidence="2 3">
    <name type="scientific">Klebsiella pneumoniae</name>
    <dbReference type="NCBI Taxonomy" id="573"/>
    <lineage>
        <taxon>Bacteria</taxon>
        <taxon>Pseudomonadati</taxon>
        <taxon>Pseudomonadota</taxon>
        <taxon>Gammaproteobacteria</taxon>
        <taxon>Enterobacterales</taxon>
        <taxon>Enterobacteriaceae</taxon>
        <taxon>Klebsiella/Raoultella group</taxon>
        <taxon>Klebsiella</taxon>
        <taxon>Klebsiella pneumoniae complex</taxon>
    </lineage>
</organism>
<name>A0A378BDT8_KLEPN</name>
<dbReference type="Proteomes" id="UP000255192">
    <property type="component" value="Unassembled WGS sequence"/>
</dbReference>
<accession>A0A378BDT8</accession>
<keyword evidence="1" id="KW-0812">Transmembrane</keyword>